<evidence type="ECO:0000256" key="2">
    <source>
        <dbReference type="ARBA" id="ARBA00022553"/>
    </source>
</evidence>
<name>A0A218XS39_PUNGR</name>
<organism evidence="10 11">
    <name type="scientific">Punica granatum</name>
    <name type="common">Pomegranate</name>
    <dbReference type="NCBI Taxonomy" id="22663"/>
    <lineage>
        <taxon>Eukaryota</taxon>
        <taxon>Viridiplantae</taxon>
        <taxon>Streptophyta</taxon>
        <taxon>Embryophyta</taxon>
        <taxon>Tracheophyta</taxon>
        <taxon>Spermatophyta</taxon>
        <taxon>Magnoliopsida</taxon>
        <taxon>eudicotyledons</taxon>
        <taxon>Gunneridae</taxon>
        <taxon>Pentapetalae</taxon>
        <taxon>rosids</taxon>
        <taxon>malvids</taxon>
        <taxon>Myrtales</taxon>
        <taxon>Lythraceae</taxon>
        <taxon>Punica</taxon>
    </lineage>
</organism>
<dbReference type="PANTHER" id="PTHR48028:SF4">
    <property type="entry name" value="SC35-LIKE SPLICING FACTOR"/>
    <property type="match status" value="1"/>
</dbReference>
<comment type="subcellular location">
    <subcellularLocation>
        <location evidence="1">Nucleus</location>
    </subcellularLocation>
</comment>
<evidence type="ECO:0000313" key="10">
    <source>
        <dbReference type="EMBL" id="OWM87754.1"/>
    </source>
</evidence>
<feature type="region of interest" description="Disordered" evidence="8">
    <location>
        <begin position="462"/>
        <end position="488"/>
    </location>
</feature>
<reference evidence="11" key="1">
    <citation type="journal article" date="2017" name="Plant J.">
        <title>The pomegranate (Punica granatum L.) genome and the genomics of punicalagin biosynthesis.</title>
        <authorList>
            <person name="Qin G."/>
            <person name="Xu C."/>
            <person name="Ming R."/>
            <person name="Tang H."/>
            <person name="Guyot R."/>
            <person name="Kramer E.M."/>
            <person name="Hu Y."/>
            <person name="Yi X."/>
            <person name="Qi Y."/>
            <person name="Xu X."/>
            <person name="Gao Z."/>
            <person name="Pan H."/>
            <person name="Jian J."/>
            <person name="Tian Y."/>
            <person name="Yue Z."/>
            <person name="Xu Y."/>
        </authorList>
    </citation>
    <scope>NUCLEOTIDE SEQUENCE [LARGE SCALE GENOMIC DNA]</scope>
    <source>
        <strain evidence="11">cv. Dabenzi</strain>
    </source>
</reference>
<evidence type="ECO:0000256" key="8">
    <source>
        <dbReference type="SAM" id="MobiDB-lite"/>
    </source>
</evidence>
<keyword evidence="2" id="KW-0597">Phosphoprotein</keyword>
<keyword evidence="4 7" id="KW-0694">RNA-binding</keyword>
<evidence type="ECO:0000256" key="7">
    <source>
        <dbReference type="PROSITE-ProRule" id="PRU00176"/>
    </source>
</evidence>
<dbReference type="GO" id="GO:0005634">
    <property type="term" value="C:nucleus"/>
    <property type="evidence" value="ECO:0007669"/>
    <property type="project" value="UniProtKB-SubCell"/>
</dbReference>
<dbReference type="SUPFAM" id="SSF54928">
    <property type="entry name" value="RNA-binding domain, RBD"/>
    <property type="match status" value="2"/>
</dbReference>
<feature type="domain" description="RRM" evidence="9">
    <location>
        <begin position="318"/>
        <end position="396"/>
    </location>
</feature>
<dbReference type="InterPro" id="IPR000504">
    <property type="entry name" value="RRM_dom"/>
</dbReference>
<gene>
    <name evidence="10" type="ORF">CDL15_Pgr016450</name>
</gene>
<evidence type="ECO:0000259" key="9">
    <source>
        <dbReference type="PROSITE" id="PS50102"/>
    </source>
</evidence>
<dbReference type="GO" id="GO:0003723">
    <property type="term" value="F:RNA binding"/>
    <property type="evidence" value="ECO:0007669"/>
    <property type="project" value="UniProtKB-UniRule"/>
</dbReference>
<dbReference type="InterPro" id="IPR012677">
    <property type="entry name" value="Nucleotide-bd_a/b_plait_sf"/>
</dbReference>
<dbReference type="SMART" id="SM00360">
    <property type="entry name" value="RRM"/>
    <property type="match status" value="2"/>
</dbReference>
<dbReference type="GO" id="GO:0008380">
    <property type="term" value="P:RNA splicing"/>
    <property type="evidence" value="ECO:0007669"/>
    <property type="project" value="UniProtKB-KW"/>
</dbReference>
<dbReference type="PROSITE" id="PS50102">
    <property type="entry name" value="RRM"/>
    <property type="match status" value="2"/>
</dbReference>
<evidence type="ECO:0000256" key="4">
    <source>
        <dbReference type="ARBA" id="ARBA00022884"/>
    </source>
</evidence>
<feature type="domain" description="RRM" evidence="9">
    <location>
        <begin position="16"/>
        <end position="109"/>
    </location>
</feature>
<evidence type="ECO:0000313" key="11">
    <source>
        <dbReference type="Proteomes" id="UP000197138"/>
    </source>
</evidence>
<dbReference type="Gene3D" id="3.30.70.330">
    <property type="match status" value="2"/>
</dbReference>
<dbReference type="CDD" id="cd12311">
    <property type="entry name" value="RRM_SRSF2_SRSF8"/>
    <property type="match status" value="2"/>
</dbReference>
<dbReference type="FunFam" id="3.30.70.330:FF:000192">
    <property type="entry name" value="Serine/arginine-rich splicing factor SC35"/>
    <property type="match status" value="1"/>
</dbReference>
<dbReference type="InterPro" id="IPR035979">
    <property type="entry name" value="RBD_domain_sf"/>
</dbReference>
<evidence type="ECO:0000256" key="1">
    <source>
        <dbReference type="ARBA" id="ARBA00004123"/>
    </source>
</evidence>
<protein>
    <recommendedName>
        <fullName evidence="9">RRM domain-containing protein</fullName>
    </recommendedName>
</protein>
<dbReference type="InterPro" id="IPR003954">
    <property type="entry name" value="RRM_euk-type"/>
</dbReference>
<keyword evidence="6" id="KW-0539">Nucleus</keyword>
<dbReference type="InterPro" id="IPR051106">
    <property type="entry name" value="RNA-bind/splicing_reg"/>
</dbReference>
<proteinExistence type="predicted"/>
<keyword evidence="3" id="KW-0507">mRNA processing</keyword>
<sequence>MSHFGRSGPPDISDTYSLLVLNITFRTTADDLFPLFDKYGKVVDIFIPRDRRRFEIDFVALSPACCRTGESRGFAFVRYKYADEAQKAVERLDGRVVDGREITVQFAKYGPNAERIRAGSLKRFLGQGTDQEVAALGEGTEMTTEKGILEGGAAAEVGTGTARGTGMAVGGAGVQVQVLITRKVGAGTDMMTSVGAEVDQLTVPLLGGAGAPAGAALLLGALVKMGVPIGAVMIDDLQHKVLPPEVDLPILEVILLEIRASMKILLLIAVSRRFPSFLSNLATSPNPNLSVVLQSPPPLELRMSHFGRSGPPDISDTYSLLVLNITFRTTADDLFPLFDKYGKVVDIFIPRDRRTGESRGFAFVRYKYADEAQKAVDRLDGRVVDGREITVQFAKYGPNAEKIHKGRIVEMLPKSRYRSRSRSPRRRSRDDYRDRDYRRRSRSRSVDRYDRDRYRGRDRDYYRRSRSRSISPDYRKGRGRDRYEDDRRSRSRSVYESLNFMLILSRLLSSLHIRLQKKGNMCWFCSQIDLFDKYCSFSLASKIAAPVA</sequence>
<dbReference type="GO" id="GO:0006397">
    <property type="term" value="P:mRNA processing"/>
    <property type="evidence" value="ECO:0007669"/>
    <property type="project" value="UniProtKB-KW"/>
</dbReference>
<evidence type="ECO:0000256" key="5">
    <source>
        <dbReference type="ARBA" id="ARBA00023187"/>
    </source>
</evidence>
<accession>A0A218XS39</accession>
<evidence type="ECO:0000256" key="3">
    <source>
        <dbReference type="ARBA" id="ARBA00022664"/>
    </source>
</evidence>
<keyword evidence="5" id="KW-0508">mRNA splicing</keyword>
<feature type="compositionally biased region" description="Basic and acidic residues" evidence="8">
    <location>
        <begin position="428"/>
        <end position="437"/>
    </location>
</feature>
<feature type="compositionally biased region" description="Basic and acidic residues" evidence="8">
    <location>
        <begin position="473"/>
        <end position="488"/>
    </location>
</feature>
<dbReference type="Proteomes" id="UP000197138">
    <property type="component" value="Unassembled WGS sequence"/>
</dbReference>
<dbReference type="SMART" id="SM00361">
    <property type="entry name" value="RRM_1"/>
    <property type="match status" value="2"/>
</dbReference>
<dbReference type="AlphaFoldDB" id="A0A218XS39"/>
<dbReference type="PANTHER" id="PTHR48028">
    <property type="entry name" value="GLYCINE-RICH RNA-BINDING PROTEIN RZ1A"/>
    <property type="match status" value="1"/>
</dbReference>
<dbReference type="EMBL" id="MTKT01000807">
    <property type="protein sequence ID" value="OWM87754.1"/>
    <property type="molecule type" value="Genomic_DNA"/>
</dbReference>
<comment type="caution">
    <text evidence="10">The sequence shown here is derived from an EMBL/GenBank/DDBJ whole genome shotgun (WGS) entry which is preliminary data.</text>
</comment>
<evidence type="ECO:0000256" key="6">
    <source>
        <dbReference type="ARBA" id="ARBA00023242"/>
    </source>
</evidence>
<feature type="compositionally biased region" description="Basic residues" evidence="8">
    <location>
        <begin position="415"/>
        <end position="427"/>
    </location>
</feature>
<dbReference type="Pfam" id="PF00076">
    <property type="entry name" value="RRM_1"/>
    <property type="match status" value="2"/>
</dbReference>
<feature type="region of interest" description="Disordered" evidence="8">
    <location>
        <begin position="413"/>
        <end position="449"/>
    </location>
</feature>